<keyword evidence="3" id="KW-1185">Reference proteome</keyword>
<keyword evidence="1" id="KW-0472">Membrane</keyword>
<comment type="caution">
    <text evidence="2">The sequence shown here is derived from an EMBL/GenBank/DDBJ whole genome shotgun (WGS) entry which is preliminary data.</text>
</comment>
<evidence type="ECO:0000313" key="2">
    <source>
        <dbReference type="EMBL" id="MDC8012453.1"/>
    </source>
</evidence>
<feature type="transmembrane region" description="Helical" evidence="1">
    <location>
        <begin position="6"/>
        <end position="28"/>
    </location>
</feature>
<name>A0A9X3YKP1_9GAMM</name>
<reference evidence="2" key="1">
    <citation type="submission" date="2023-02" db="EMBL/GenBank/DDBJ databases">
        <title>Tahibacter soli sp. nov. isolated from soil.</title>
        <authorList>
            <person name="Baek J.H."/>
            <person name="Lee J.K."/>
            <person name="Choi D.G."/>
            <person name="Jeon C.O."/>
        </authorList>
    </citation>
    <scope>NUCLEOTIDE SEQUENCE</scope>
    <source>
        <strain evidence="2">BL</strain>
    </source>
</reference>
<accession>A0A9X3YKP1</accession>
<evidence type="ECO:0000313" key="3">
    <source>
        <dbReference type="Proteomes" id="UP001139971"/>
    </source>
</evidence>
<keyword evidence="1" id="KW-0812">Transmembrane</keyword>
<feature type="transmembrane region" description="Helical" evidence="1">
    <location>
        <begin position="35"/>
        <end position="54"/>
    </location>
</feature>
<gene>
    <name evidence="2" type="ORF">OD750_007830</name>
</gene>
<dbReference type="Proteomes" id="UP001139971">
    <property type="component" value="Unassembled WGS sequence"/>
</dbReference>
<protein>
    <submittedName>
        <fullName evidence="2">Uncharacterized protein</fullName>
    </submittedName>
</protein>
<proteinExistence type="predicted"/>
<feature type="transmembrane region" description="Helical" evidence="1">
    <location>
        <begin position="74"/>
        <end position="92"/>
    </location>
</feature>
<dbReference type="EMBL" id="JAOVZO020000009">
    <property type="protein sequence ID" value="MDC8012453.1"/>
    <property type="molecule type" value="Genomic_DNA"/>
</dbReference>
<sequence>MPFVVPALVATLASAILAFLVVLAARVVAGTSLRYSSAFTATLTAWIVTSVATYAVRTAGPDAAQFIRQAPGVFVLPLANLALLTGLFATLGRTVDNRRISLRTAAASAVIAVVVATAIGVVLIYAIYTPPAPSVMSG</sequence>
<dbReference type="RefSeq" id="WP_263542066.1">
    <property type="nucleotide sequence ID" value="NZ_JAOVZO020000009.1"/>
</dbReference>
<feature type="transmembrane region" description="Helical" evidence="1">
    <location>
        <begin position="104"/>
        <end position="128"/>
    </location>
</feature>
<keyword evidence="1" id="KW-1133">Transmembrane helix</keyword>
<evidence type="ECO:0000256" key="1">
    <source>
        <dbReference type="SAM" id="Phobius"/>
    </source>
</evidence>
<dbReference type="AlphaFoldDB" id="A0A9X3YKP1"/>
<organism evidence="2 3">
    <name type="scientific">Tahibacter soli</name>
    <dbReference type="NCBI Taxonomy" id="2983605"/>
    <lineage>
        <taxon>Bacteria</taxon>
        <taxon>Pseudomonadati</taxon>
        <taxon>Pseudomonadota</taxon>
        <taxon>Gammaproteobacteria</taxon>
        <taxon>Lysobacterales</taxon>
        <taxon>Rhodanobacteraceae</taxon>
        <taxon>Tahibacter</taxon>
    </lineage>
</organism>